<accession>A0A2H0VGB5</accession>
<feature type="transmembrane region" description="Helical" evidence="2">
    <location>
        <begin position="14"/>
        <end position="31"/>
    </location>
</feature>
<evidence type="ECO:0000256" key="1">
    <source>
        <dbReference type="SAM" id="MobiDB-lite"/>
    </source>
</evidence>
<dbReference type="AlphaFoldDB" id="A0A2H0VGB5"/>
<dbReference type="EMBL" id="PFAH01000003">
    <property type="protein sequence ID" value="PIR98121.1"/>
    <property type="molecule type" value="Genomic_DNA"/>
</dbReference>
<evidence type="ECO:0000313" key="4">
    <source>
        <dbReference type="EMBL" id="PIR98121.1"/>
    </source>
</evidence>
<dbReference type="InterPro" id="IPR058441">
    <property type="entry name" value="DUF8128"/>
</dbReference>
<sequence>MNEISSIFSDAFDYWWLVVPLIILFFLRDFWRIYIVDKHIDNLDWILLELSIPKENLKSIKAMEQVIAALHGTYTWGLRPSEIWIEGKVEDWMSLEIVGFHDGVHFYIRTLRKNKRVVESAVFSQYPDAELFEVEDYVDRIKDKPFDQKDIFATDFIFMKEDPYPIRTYEYFEDPKDENRVDPIANITEVMSRLEANEALWIQILIQPTGKGWQDEGDEIISTIMGTNKKNKSSGILSSVAKDFGDVVTNIPGAVFTPPEFGESGSKEGDRFEFKFRSPGEETSMKAITTKMSKPAFHTVIRVVYIDDKENFTGENVTSVLGAMRQYSDHTLNSLKPNLKTLTKMSQVGKINKRQRLAERKKNMVLNYVNREMPRPVDFPFTKQPKLKSIIMNTEEIASIFHMPTDLVKSRKTSLIQSKRGQAPTDLPTKER</sequence>
<feature type="region of interest" description="Disordered" evidence="1">
    <location>
        <begin position="412"/>
        <end position="432"/>
    </location>
</feature>
<evidence type="ECO:0000313" key="5">
    <source>
        <dbReference type="Proteomes" id="UP000231466"/>
    </source>
</evidence>
<keyword evidence="2" id="KW-0812">Transmembrane</keyword>
<keyword evidence="2" id="KW-0472">Membrane</keyword>
<dbReference type="Proteomes" id="UP000231466">
    <property type="component" value="Unassembled WGS sequence"/>
</dbReference>
<protein>
    <recommendedName>
        <fullName evidence="3">DUF8128 domain-containing protein</fullName>
    </recommendedName>
</protein>
<proteinExistence type="predicted"/>
<reference evidence="5" key="1">
    <citation type="submission" date="2017-09" db="EMBL/GenBank/DDBJ databases">
        <title>Depth-based differentiation of microbial function through sediment-hosted aquifers and enrichment of novel symbionts in the deep terrestrial subsurface.</title>
        <authorList>
            <person name="Probst A.J."/>
            <person name="Ladd B."/>
            <person name="Jarett J.K."/>
            <person name="Geller-Mcgrath D.E."/>
            <person name="Sieber C.M.K."/>
            <person name="Emerson J.B."/>
            <person name="Anantharaman K."/>
            <person name="Thomas B.C."/>
            <person name="Malmstrom R."/>
            <person name="Stieglmeier M."/>
            <person name="Klingl A."/>
            <person name="Woyke T."/>
            <person name="Ryan C.M."/>
            <person name="Banfield J.F."/>
        </authorList>
    </citation>
    <scope>NUCLEOTIDE SEQUENCE [LARGE SCALE GENOMIC DNA]</scope>
</reference>
<dbReference type="Pfam" id="PF26449">
    <property type="entry name" value="DUF8128"/>
    <property type="match status" value="1"/>
</dbReference>
<evidence type="ECO:0000256" key="2">
    <source>
        <dbReference type="SAM" id="Phobius"/>
    </source>
</evidence>
<evidence type="ECO:0000259" key="3">
    <source>
        <dbReference type="Pfam" id="PF26449"/>
    </source>
</evidence>
<organism evidence="4 5">
    <name type="scientific">Candidatus Colwellbacteria bacterium CG10_big_fil_rev_8_21_14_0_10_42_22</name>
    <dbReference type="NCBI Taxonomy" id="1974540"/>
    <lineage>
        <taxon>Bacteria</taxon>
        <taxon>Candidatus Colwelliibacteriota</taxon>
    </lineage>
</organism>
<name>A0A2H0VGB5_9BACT</name>
<gene>
    <name evidence="4" type="ORF">COT89_00975</name>
</gene>
<keyword evidence="2" id="KW-1133">Transmembrane helix</keyword>
<comment type="caution">
    <text evidence="4">The sequence shown here is derived from an EMBL/GenBank/DDBJ whole genome shotgun (WGS) entry which is preliminary data.</text>
</comment>
<feature type="domain" description="DUF8128" evidence="3">
    <location>
        <begin position="53"/>
        <end position="409"/>
    </location>
</feature>